<dbReference type="InterPro" id="IPR037185">
    <property type="entry name" value="EmrE-like"/>
</dbReference>
<keyword evidence="6 7" id="KW-0472">Membrane</keyword>
<dbReference type="RefSeq" id="WP_202766546.1">
    <property type="nucleotide sequence ID" value="NZ_JAESWA010000017.1"/>
</dbReference>
<feature type="transmembrane region" description="Helical" evidence="7">
    <location>
        <begin position="279"/>
        <end position="298"/>
    </location>
</feature>
<keyword evidence="3" id="KW-1003">Cell membrane</keyword>
<feature type="transmembrane region" description="Helical" evidence="7">
    <location>
        <begin position="98"/>
        <end position="118"/>
    </location>
</feature>
<feature type="transmembrane region" description="Helical" evidence="7">
    <location>
        <begin position="152"/>
        <end position="173"/>
    </location>
</feature>
<feature type="transmembrane region" description="Helical" evidence="7">
    <location>
        <begin position="38"/>
        <end position="57"/>
    </location>
</feature>
<comment type="caution">
    <text evidence="9">The sequence shown here is derived from an EMBL/GenBank/DDBJ whole genome shotgun (WGS) entry which is preliminary data.</text>
</comment>
<feature type="transmembrane region" description="Helical" evidence="7">
    <location>
        <begin position="256"/>
        <end position="273"/>
    </location>
</feature>
<organism evidence="9 10">
    <name type="scientific">Clostridium paridis</name>
    <dbReference type="NCBI Taxonomy" id="2803863"/>
    <lineage>
        <taxon>Bacteria</taxon>
        <taxon>Bacillati</taxon>
        <taxon>Bacillota</taxon>
        <taxon>Clostridia</taxon>
        <taxon>Eubacteriales</taxon>
        <taxon>Clostridiaceae</taxon>
        <taxon>Clostridium</taxon>
    </lineage>
</organism>
<dbReference type="Gene3D" id="1.10.3730.20">
    <property type="match status" value="1"/>
</dbReference>
<dbReference type="Proteomes" id="UP000623681">
    <property type="component" value="Unassembled WGS sequence"/>
</dbReference>
<feature type="transmembrane region" description="Helical" evidence="7">
    <location>
        <begin position="127"/>
        <end position="146"/>
    </location>
</feature>
<dbReference type="InterPro" id="IPR050638">
    <property type="entry name" value="AA-Vitamin_Transporters"/>
</dbReference>
<comment type="subcellular location">
    <subcellularLocation>
        <location evidence="1">Cell membrane</location>
        <topology evidence="1">Multi-pass membrane protein</topology>
    </subcellularLocation>
</comment>
<feature type="domain" description="EamA" evidence="8">
    <location>
        <begin position="10"/>
        <end position="141"/>
    </location>
</feature>
<dbReference type="PANTHER" id="PTHR32322">
    <property type="entry name" value="INNER MEMBRANE TRANSPORTER"/>
    <property type="match status" value="1"/>
</dbReference>
<keyword evidence="10" id="KW-1185">Reference proteome</keyword>
<proteinExistence type="inferred from homology"/>
<feature type="transmembrane region" description="Helical" evidence="7">
    <location>
        <begin position="185"/>
        <end position="207"/>
    </location>
</feature>
<feature type="transmembrane region" description="Helical" evidence="7">
    <location>
        <begin position="7"/>
        <end position="26"/>
    </location>
</feature>
<feature type="transmembrane region" description="Helical" evidence="7">
    <location>
        <begin position="69"/>
        <end position="86"/>
    </location>
</feature>
<evidence type="ECO:0000313" key="9">
    <source>
        <dbReference type="EMBL" id="MBL4931177.1"/>
    </source>
</evidence>
<dbReference type="InterPro" id="IPR000620">
    <property type="entry name" value="EamA_dom"/>
</dbReference>
<evidence type="ECO:0000256" key="4">
    <source>
        <dbReference type="ARBA" id="ARBA00022692"/>
    </source>
</evidence>
<evidence type="ECO:0000256" key="1">
    <source>
        <dbReference type="ARBA" id="ARBA00004651"/>
    </source>
</evidence>
<evidence type="ECO:0000256" key="3">
    <source>
        <dbReference type="ARBA" id="ARBA00022475"/>
    </source>
</evidence>
<dbReference type="AlphaFoldDB" id="A0A937FFW8"/>
<evidence type="ECO:0000259" key="8">
    <source>
        <dbReference type="Pfam" id="PF00892"/>
    </source>
</evidence>
<dbReference type="Pfam" id="PF00892">
    <property type="entry name" value="EamA"/>
    <property type="match status" value="2"/>
</dbReference>
<reference evidence="9" key="1">
    <citation type="submission" date="2021-01" db="EMBL/GenBank/DDBJ databases">
        <title>Genome public.</title>
        <authorList>
            <person name="Liu C."/>
            <person name="Sun Q."/>
        </authorList>
    </citation>
    <scope>NUCLEOTIDE SEQUENCE</scope>
    <source>
        <strain evidence="9">YIM B02565</strain>
    </source>
</reference>
<dbReference type="EMBL" id="JAESWA010000017">
    <property type="protein sequence ID" value="MBL4931177.1"/>
    <property type="molecule type" value="Genomic_DNA"/>
</dbReference>
<keyword evidence="5 7" id="KW-1133">Transmembrane helix</keyword>
<name>A0A937FFW8_9CLOT</name>
<sequence length="303" mass="33628">MKNKSTIIPYITAVITNFIFGLSFLFSKKALSVADPFALLSFRFLAAFLVMTVLIIFKIIKVDYRNKPLKWLVILAFIEPIIYFIFETYGIQRTSTSLGGLMIALIPIVVTILAVYILDEKPTLKQGISIIISVSGVILIILMDSSNDSGSSLLGVLLLAGAVFSAAFFNIIARRISRHFTPFEVTYFMMFLGAICFNGISIINHLINKNISEYFKPLSSTTFITSVLYLGILSSIIAYFLINFTLSKLEASRSSVFANISTIVSIVAGVVFLHESFHLYHVMGSTMILLGVWGTNYFKAKAN</sequence>
<gene>
    <name evidence="9" type="ORF">JK634_05115</name>
</gene>
<keyword evidence="4 7" id="KW-0812">Transmembrane</keyword>
<evidence type="ECO:0000256" key="2">
    <source>
        <dbReference type="ARBA" id="ARBA00007362"/>
    </source>
</evidence>
<feature type="transmembrane region" description="Helical" evidence="7">
    <location>
        <begin position="227"/>
        <end position="244"/>
    </location>
</feature>
<dbReference type="SUPFAM" id="SSF103481">
    <property type="entry name" value="Multidrug resistance efflux transporter EmrE"/>
    <property type="match status" value="2"/>
</dbReference>
<accession>A0A937FFW8</accession>
<protein>
    <submittedName>
        <fullName evidence="9">DMT family transporter</fullName>
    </submittedName>
</protein>
<comment type="similarity">
    <text evidence="2">Belongs to the EamA transporter family.</text>
</comment>
<evidence type="ECO:0000256" key="5">
    <source>
        <dbReference type="ARBA" id="ARBA00022989"/>
    </source>
</evidence>
<evidence type="ECO:0000256" key="7">
    <source>
        <dbReference type="SAM" id="Phobius"/>
    </source>
</evidence>
<evidence type="ECO:0000313" key="10">
    <source>
        <dbReference type="Proteomes" id="UP000623681"/>
    </source>
</evidence>
<evidence type="ECO:0000256" key="6">
    <source>
        <dbReference type="ARBA" id="ARBA00023136"/>
    </source>
</evidence>
<dbReference type="GO" id="GO:0005886">
    <property type="term" value="C:plasma membrane"/>
    <property type="evidence" value="ECO:0007669"/>
    <property type="project" value="UniProtKB-SubCell"/>
</dbReference>
<feature type="domain" description="EamA" evidence="8">
    <location>
        <begin position="154"/>
        <end position="296"/>
    </location>
</feature>
<dbReference type="PANTHER" id="PTHR32322:SF18">
    <property type="entry name" value="S-ADENOSYLMETHIONINE_S-ADENOSYLHOMOCYSTEINE TRANSPORTER"/>
    <property type="match status" value="1"/>
</dbReference>